<evidence type="ECO:0000313" key="4">
    <source>
        <dbReference type="Proteomes" id="UP000295606"/>
    </source>
</evidence>
<keyword evidence="1" id="KW-0328">Glycosyltransferase</keyword>
<dbReference type="Gene3D" id="3.40.50.2000">
    <property type="entry name" value="Glycogen Phosphorylase B"/>
    <property type="match status" value="1"/>
</dbReference>
<dbReference type="Pfam" id="PF01075">
    <property type="entry name" value="Glyco_transf_9"/>
    <property type="match status" value="1"/>
</dbReference>
<dbReference type="EMBL" id="SMOD01000005">
    <property type="protein sequence ID" value="TDG09084.1"/>
    <property type="molecule type" value="Genomic_DNA"/>
</dbReference>
<dbReference type="GO" id="GO:0009244">
    <property type="term" value="P:lipopolysaccharide core region biosynthetic process"/>
    <property type="evidence" value="ECO:0007669"/>
    <property type="project" value="TreeGrafter"/>
</dbReference>
<dbReference type="OrthoDB" id="7063138at2"/>
<keyword evidence="2" id="KW-0808">Transferase</keyword>
<dbReference type="InterPro" id="IPR051199">
    <property type="entry name" value="LPS_LOS_Heptosyltrfase"/>
</dbReference>
<evidence type="ECO:0000313" key="3">
    <source>
        <dbReference type="EMBL" id="TDG09084.1"/>
    </source>
</evidence>
<dbReference type="PANTHER" id="PTHR30160:SF1">
    <property type="entry name" value="LIPOPOLYSACCHARIDE 1,2-N-ACETYLGLUCOSAMINETRANSFERASE-RELATED"/>
    <property type="match status" value="1"/>
</dbReference>
<dbReference type="RefSeq" id="WP_133181771.1">
    <property type="nucleotide sequence ID" value="NZ_SMOD01000005.1"/>
</dbReference>
<name>A0A4R5LI61_9BURK</name>
<gene>
    <name evidence="3" type="ORF">E1N52_08085</name>
</gene>
<accession>A0A4R5LI61</accession>
<reference evidence="3 4" key="1">
    <citation type="submission" date="2019-03" db="EMBL/GenBank/DDBJ databases">
        <title>Paraburkholderia sp. isolated from native Mimosa gymnas in Guartela State Park, Brazil.</title>
        <authorList>
            <person name="Paulitsch F."/>
            <person name="Hungria M."/>
            <person name="Delamuta J.R.M."/>
            <person name="Ribeiro R.A."/>
            <person name="Dall'Agnol R."/>
            <person name="Silva J.S.B."/>
        </authorList>
    </citation>
    <scope>NUCLEOTIDE SEQUENCE [LARGE SCALE GENOMIC DNA]</scope>
    <source>
        <strain evidence="3 4">CNPSo 3008</strain>
    </source>
</reference>
<comment type="caution">
    <text evidence="3">The sequence shown here is derived from an EMBL/GenBank/DDBJ whole genome shotgun (WGS) entry which is preliminary data.</text>
</comment>
<dbReference type="AlphaFoldDB" id="A0A4R5LI61"/>
<organism evidence="3 4">
    <name type="scientific">Paraburkholderia guartelaensis</name>
    <dbReference type="NCBI Taxonomy" id="2546446"/>
    <lineage>
        <taxon>Bacteria</taxon>
        <taxon>Pseudomonadati</taxon>
        <taxon>Pseudomonadota</taxon>
        <taxon>Betaproteobacteria</taxon>
        <taxon>Burkholderiales</taxon>
        <taxon>Burkholderiaceae</taxon>
        <taxon>Paraburkholderia</taxon>
    </lineage>
</organism>
<evidence type="ECO:0000256" key="1">
    <source>
        <dbReference type="ARBA" id="ARBA00022676"/>
    </source>
</evidence>
<dbReference type="PANTHER" id="PTHR30160">
    <property type="entry name" value="TETRAACYLDISACCHARIDE 4'-KINASE-RELATED"/>
    <property type="match status" value="1"/>
</dbReference>
<dbReference type="GO" id="GO:0005829">
    <property type="term" value="C:cytosol"/>
    <property type="evidence" value="ECO:0007669"/>
    <property type="project" value="TreeGrafter"/>
</dbReference>
<proteinExistence type="predicted"/>
<evidence type="ECO:0000256" key="2">
    <source>
        <dbReference type="ARBA" id="ARBA00022679"/>
    </source>
</evidence>
<dbReference type="SUPFAM" id="SSF53756">
    <property type="entry name" value="UDP-Glycosyltransferase/glycogen phosphorylase"/>
    <property type="match status" value="1"/>
</dbReference>
<dbReference type="GO" id="GO:0008713">
    <property type="term" value="F:ADP-heptose-lipopolysaccharide heptosyltransferase activity"/>
    <property type="evidence" value="ECO:0007669"/>
    <property type="project" value="TreeGrafter"/>
</dbReference>
<protein>
    <recommendedName>
        <fullName evidence="5">Lipopolysaccharide heptosyltransferase family protein</fullName>
    </recommendedName>
</protein>
<dbReference type="Proteomes" id="UP000295606">
    <property type="component" value="Unassembled WGS sequence"/>
</dbReference>
<evidence type="ECO:0008006" key="5">
    <source>
        <dbReference type="Google" id="ProtNLM"/>
    </source>
</evidence>
<sequence length="370" mass="41407">MQSEKRKVEPVHGFIDRSLRVPHPGIIQDEVENLSFYKKISLLKKQLHKWSILSFNRQLGLYAEAADLHDGARILLAYSGVNNIGDALMDLSGRTLIGSTPYKLDVVLDPSLAELFRHDRYISKIYTDYREVDFGEYDFVILNKLGIRVIKEKIRHASQSRFTSLIGWYAGRNFNHIQFSYYAFNKILKCGIADIDLYKNARLVLDVPKCDDFPLEGCAGRVAISVGGRESHRIYGKWADVLAQLDDDAGLSRYEFVLVGSDNGLAEANDLIGMQFRNLKLTSLVGKLKIHECFSLIGQSSLFVGADGGLLHIAHAAGVPTIALFSNDIDPRTRYVENDFFKCSPLMGASDVTSIEPKDVVNVMKDVLLG</sequence>
<dbReference type="InterPro" id="IPR002201">
    <property type="entry name" value="Glyco_trans_9"/>
</dbReference>